<dbReference type="PROSITE" id="PS50103">
    <property type="entry name" value="ZF_C3H1"/>
    <property type="match status" value="1"/>
</dbReference>
<dbReference type="InterPro" id="IPR036855">
    <property type="entry name" value="Znf_CCCH_sf"/>
</dbReference>
<comment type="caution">
    <text evidence="9">The sequence shown here is derived from an EMBL/GenBank/DDBJ whole genome shotgun (WGS) entry which is preliminary data.</text>
</comment>
<dbReference type="AlphaFoldDB" id="A0AAN8DRQ1"/>
<feature type="compositionally biased region" description="Basic and acidic residues" evidence="7">
    <location>
        <begin position="686"/>
        <end position="699"/>
    </location>
</feature>
<evidence type="ECO:0000256" key="5">
    <source>
        <dbReference type="ARBA" id="ARBA00022833"/>
    </source>
</evidence>
<dbReference type="InterPro" id="IPR054361">
    <property type="entry name" value="Znf-CCCH_ZC3H4/6/8"/>
</dbReference>
<keyword evidence="4 6" id="KW-0863">Zinc-finger</keyword>
<keyword evidence="10" id="KW-1185">Reference proteome</keyword>
<dbReference type="Pfam" id="PF22623">
    <property type="entry name" value="zf-CCCH_9"/>
    <property type="match status" value="1"/>
</dbReference>
<feature type="compositionally biased region" description="Polar residues" evidence="7">
    <location>
        <begin position="749"/>
        <end position="777"/>
    </location>
</feature>
<evidence type="ECO:0000256" key="1">
    <source>
        <dbReference type="ARBA" id="ARBA00022553"/>
    </source>
</evidence>
<feature type="compositionally biased region" description="Low complexity" evidence="7">
    <location>
        <begin position="100"/>
        <end position="112"/>
    </location>
</feature>
<feature type="domain" description="C3H1-type" evidence="8">
    <location>
        <begin position="204"/>
        <end position="232"/>
    </location>
</feature>
<dbReference type="InterPro" id="IPR000571">
    <property type="entry name" value="Znf_CCCH"/>
</dbReference>
<evidence type="ECO:0000256" key="7">
    <source>
        <dbReference type="SAM" id="MobiDB-lite"/>
    </source>
</evidence>
<evidence type="ECO:0000313" key="10">
    <source>
        <dbReference type="Proteomes" id="UP001331515"/>
    </source>
</evidence>
<protein>
    <recommendedName>
        <fullName evidence="8">C3H1-type domain-containing protein</fullName>
    </recommendedName>
</protein>
<dbReference type="GO" id="GO:0008270">
    <property type="term" value="F:zinc ion binding"/>
    <property type="evidence" value="ECO:0007669"/>
    <property type="project" value="UniProtKB-KW"/>
</dbReference>
<dbReference type="GO" id="GO:0045892">
    <property type="term" value="P:negative regulation of DNA-templated transcription"/>
    <property type="evidence" value="ECO:0007669"/>
    <property type="project" value="InterPro"/>
</dbReference>
<evidence type="ECO:0000256" key="3">
    <source>
        <dbReference type="ARBA" id="ARBA00022737"/>
    </source>
</evidence>
<feature type="region of interest" description="Disordered" evidence="7">
    <location>
        <begin position="829"/>
        <end position="849"/>
    </location>
</feature>
<feature type="compositionally biased region" description="Polar residues" evidence="7">
    <location>
        <begin position="582"/>
        <end position="595"/>
    </location>
</feature>
<feature type="zinc finger region" description="C3H1-type" evidence="6">
    <location>
        <begin position="204"/>
        <end position="232"/>
    </location>
</feature>
<feature type="region of interest" description="Disordered" evidence="7">
    <location>
        <begin position="315"/>
        <end position="338"/>
    </location>
</feature>
<keyword evidence="3" id="KW-0677">Repeat</keyword>
<keyword evidence="1" id="KW-0597">Phosphoprotein</keyword>
<sequence>MAFANLFSRLSAVEEDDKSPAQQNFAHRNEPENGKRGNARKRKAQSEQTGPNKKKQFHQAQTTRGNNASSFRGGGVKAMHHHMQNTQSEHTITKGQKYRTTNNHNGTQQQQNPGRQIHQHQQRDRWTPANRGGGHQSRPAWGRGRGDRKYKSNKQEVQVQRPRFMTEEFKDQNAMLVNGRLVCRHFLWGRCIKEDTCQLEHIKAAQSFPCKFFHRRGHCSKGADCKFSHEPLNDVTTKLLDEALQKEKDLIELTKQSEQASLRPPENTDESEMIEADKTPDIPLQPLRPVFYNSAEASTEKETTLCATEALTDEAAVPPRAPEEAQHQPPQSPHLNPEEPVCYSVEAVLGPQLFKPFPRLFTTPGCEEFGPSGSANPKEVPYSVNAVLRSFKSTLPIVQTVSYTPTEGDEIACPLLSSETPNKKVLYSENTRNEVNTSEMFKSLNVHTGLVSKTCPSLTPAYRDYTKQSDCRQESLNPRTAHEVKLGLLHTSVTVAKKSSENKDVRDAGMTSSMNCKSEGGSTAHRSILPRAPNKTTPKQPTHLRPHISVLTVDPHASVKPSPSSSFTKCKGGAAAAVQPVTGSINTTDPTNSVPRHSAAKQPTEIPPPPHTPSGLKRGTQEHRATAITAECSSKMAHATDLAVGCKKTPRTPFRSLFANPITDALPHVDHSVRTSSCPQSPPPESADRTRDHVKSALETEKAPARSFLSLFAAPLSAAPLSAAPLSAAPLSAALLSAAPLSAAPSPCTQPQTEGLKTSSGPQQSINNETNSEQSTSKLEKHLPHQVVNAAKELARVPRSPNPKVEHKDSPLAPVDQPTKQKLVPVRGVVSDSTHAHQPLPDISPHKGSAVASTANSVLKNLFLSLSPYQQDAEQQGE</sequence>
<dbReference type="GO" id="GO:0005634">
    <property type="term" value="C:nucleus"/>
    <property type="evidence" value="ECO:0007669"/>
    <property type="project" value="TreeGrafter"/>
</dbReference>
<evidence type="ECO:0000259" key="8">
    <source>
        <dbReference type="PROSITE" id="PS50103"/>
    </source>
</evidence>
<feature type="compositionally biased region" description="Basic and acidic residues" evidence="7">
    <location>
        <begin position="144"/>
        <end position="154"/>
    </location>
</feature>
<dbReference type="SUPFAM" id="SSF90229">
    <property type="entry name" value="CCCH zinc finger"/>
    <property type="match status" value="1"/>
</dbReference>
<dbReference type="Proteomes" id="UP001331515">
    <property type="component" value="Unassembled WGS sequence"/>
</dbReference>
<feature type="region of interest" description="Disordered" evidence="7">
    <location>
        <begin position="671"/>
        <end position="699"/>
    </location>
</feature>
<gene>
    <name evidence="9" type="ORF">CgunFtcFv8_022666</name>
</gene>
<accession>A0AAN8DRQ1</accession>
<dbReference type="PANTHER" id="PTHR13119">
    <property type="entry name" value="ZINC FINGER CCCH DOMAIN-CONTAINING PROTEI"/>
    <property type="match status" value="1"/>
</dbReference>
<feature type="region of interest" description="Disordered" evidence="7">
    <location>
        <begin position="98"/>
        <end position="158"/>
    </location>
</feature>
<proteinExistence type="predicted"/>
<dbReference type="Gene3D" id="4.10.1000.10">
    <property type="entry name" value="Zinc finger, CCCH-type"/>
    <property type="match status" value="1"/>
</dbReference>
<feature type="compositionally biased region" description="Basic and acidic residues" evidence="7">
    <location>
        <begin position="498"/>
        <end position="507"/>
    </location>
</feature>
<dbReference type="InterPro" id="IPR045124">
    <property type="entry name" value="Su(sable)-like"/>
</dbReference>
<keyword evidence="2 6" id="KW-0479">Metal-binding</keyword>
<feature type="region of interest" description="Disordered" evidence="7">
    <location>
        <begin position="582"/>
        <end position="623"/>
    </location>
</feature>
<feature type="region of interest" description="Disordered" evidence="7">
    <location>
        <begin position="498"/>
        <end position="542"/>
    </location>
</feature>
<dbReference type="SMART" id="SM00356">
    <property type="entry name" value="ZnF_C3H1"/>
    <property type="match status" value="2"/>
</dbReference>
<reference evidence="9 10" key="1">
    <citation type="journal article" date="2023" name="Mol. Biol. Evol.">
        <title>Genomics of Secondarily Temperate Adaptation in the Only Non-Antarctic Icefish.</title>
        <authorList>
            <person name="Rivera-Colon A.G."/>
            <person name="Rayamajhi N."/>
            <person name="Minhas B.F."/>
            <person name="Madrigal G."/>
            <person name="Bilyk K.T."/>
            <person name="Yoon V."/>
            <person name="Hune M."/>
            <person name="Gregory S."/>
            <person name="Cheng C.H.C."/>
            <person name="Catchen J.M."/>
        </authorList>
    </citation>
    <scope>NUCLEOTIDE SEQUENCE [LARGE SCALE GENOMIC DNA]</scope>
    <source>
        <tissue evidence="9">White muscle</tissue>
    </source>
</reference>
<dbReference type="PANTHER" id="PTHR13119:SF12">
    <property type="entry name" value="PROTEIN SUPPRESSOR OF SABLE"/>
    <property type="match status" value="1"/>
</dbReference>
<feature type="compositionally biased region" description="Polar residues" evidence="7">
    <location>
        <begin position="510"/>
        <end position="525"/>
    </location>
</feature>
<feature type="region of interest" description="Disordered" evidence="7">
    <location>
        <begin position="742"/>
        <end position="779"/>
    </location>
</feature>
<evidence type="ECO:0000313" key="9">
    <source>
        <dbReference type="EMBL" id="KAK5927149.1"/>
    </source>
</evidence>
<evidence type="ECO:0000256" key="2">
    <source>
        <dbReference type="ARBA" id="ARBA00022723"/>
    </source>
</evidence>
<name>A0AAN8DRQ1_CHAGU</name>
<feature type="region of interest" description="Disordered" evidence="7">
    <location>
        <begin position="1"/>
        <end position="75"/>
    </location>
</feature>
<evidence type="ECO:0000256" key="4">
    <source>
        <dbReference type="ARBA" id="ARBA00022771"/>
    </source>
</evidence>
<evidence type="ECO:0000256" key="6">
    <source>
        <dbReference type="PROSITE-ProRule" id="PRU00723"/>
    </source>
</evidence>
<keyword evidence="5 6" id="KW-0862">Zinc</keyword>
<organism evidence="9 10">
    <name type="scientific">Champsocephalus gunnari</name>
    <name type="common">Mackerel icefish</name>
    <dbReference type="NCBI Taxonomy" id="52237"/>
    <lineage>
        <taxon>Eukaryota</taxon>
        <taxon>Metazoa</taxon>
        <taxon>Chordata</taxon>
        <taxon>Craniata</taxon>
        <taxon>Vertebrata</taxon>
        <taxon>Euteleostomi</taxon>
        <taxon>Actinopterygii</taxon>
        <taxon>Neopterygii</taxon>
        <taxon>Teleostei</taxon>
        <taxon>Neoteleostei</taxon>
        <taxon>Acanthomorphata</taxon>
        <taxon>Eupercaria</taxon>
        <taxon>Perciformes</taxon>
        <taxon>Notothenioidei</taxon>
        <taxon>Channichthyidae</taxon>
        <taxon>Champsocephalus</taxon>
    </lineage>
</organism>
<feature type="compositionally biased region" description="Polar residues" evidence="7">
    <location>
        <begin position="58"/>
        <end position="70"/>
    </location>
</feature>
<dbReference type="EMBL" id="JAURVH010001519">
    <property type="protein sequence ID" value="KAK5927149.1"/>
    <property type="molecule type" value="Genomic_DNA"/>
</dbReference>
<feature type="region of interest" description="Disordered" evidence="7">
    <location>
        <begin position="793"/>
        <end position="817"/>
    </location>
</feature>
<dbReference type="GO" id="GO:0003723">
    <property type="term" value="F:RNA binding"/>
    <property type="evidence" value="ECO:0007669"/>
    <property type="project" value="InterPro"/>
</dbReference>